<feature type="non-terminal residue" evidence="1">
    <location>
        <position position="1"/>
    </location>
</feature>
<evidence type="ECO:0000313" key="2">
    <source>
        <dbReference type="Proteomes" id="UP000789366"/>
    </source>
</evidence>
<dbReference type="EMBL" id="CAJVPW010029236">
    <property type="protein sequence ID" value="CAG8720619.1"/>
    <property type="molecule type" value="Genomic_DNA"/>
</dbReference>
<feature type="non-terminal residue" evidence="1">
    <location>
        <position position="91"/>
    </location>
</feature>
<organism evidence="1 2">
    <name type="scientific">Cetraspora pellucida</name>
    <dbReference type="NCBI Taxonomy" id="1433469"/>
    <lineage>
        <taxon>Eukaryota</taxon>
        <taxon>Fungi</taxon>
        <taxon>Fungi incertae sedis</taxon>
        <taxon>Mucoromycota</taxon>
        <taxon>Glomeromycotina</taxon>
        <taxon>Glomeromycetes</taxon>
        <taxon>Diversisporales</taxon>
        <taxon>Gigasporaceae</taxon>
        <taxon>Cetraspora</taxon>
    </lineage>
</organism>
<reference evidence="1" key="1">
    <citation type="submission" date="2021-06" db="EMBL/GenBank/DDBJ databases">
        <authorList>
            <person name="Kallberg Y."/>
            <person name="Tangrot J."/>
            <person name="Rosling A."/>
        </authorList>
    </citation>
    <scope>NUCLEOTIDE SEQUENCE</scope>
    <source>
        <strain evidence="1">28 12/20/2015</strain>
    </source>
</reference>
<keyword evidence="2" id="KW-1185">Reference proteome</keyword>
<sequence>QKKTRNQYAAKCKYCLLILKDKSERLHRYVLKYNSWPVFEKTSYLTKVNVFMTSIYKQVRSKKEDSAETSSEDNSVENSSSILALNPTKQK</sequence>
<proteinExistence type="predicted"/>
<accession>A0ACA9PWJ2</accession>
<gene>
    <name evidence="1" type="ORF">SPELUC_LOCUS12411</name>
</gene>
<evidence type="ECO:0000313" key="1">
    <source>
        <dbReference type="EMBL" id="CAG8720619.1"/>
    </source>
</evidence>
<protein>
    <submittedName>
        <fullName evidence="1">15557_t:CDS:1</fullName>
    </submittedName>
</protein>
<comment type="caution">
    <text evidence="1">The sequence shown here is derived from an EMBL/GenBank/DDBJ whole genome shotgun (WGS) entry which is preliminary data.</text>
</comment>
<dbReference type="Proteomes" id="UP000789366">
    <property type="component" value="Unassembled WGS sequence"/>
</dbReference>
<name>A0ACA9PWJ2_9GLOM</name>